<dbReference type="PANTHER" id="PTHR31901:SF9">
    <property type="entry name" value="GH3 DOMAIN-CONTAINING PROTEIN"/>
    <property type="match status" value="1"/>
</dbReference>
<feature type="compositionally biased region" description="Basic and acidic residues" evidence="1">
    <location>
        <begin position="1"/>
        <end position="23"/>
    </location>
</feature>
<dbReference type="EMBL" id="PXWG01000115">
    <property type="protein sequence ID" value="PSJ25522.1"/>
    <property type="molecule type" value="Genomic_DNA"/>
</dbReference>
<gene>
    <name evidence="4" type="ORF">B7P34_27635</name>
</gene>
<dbReference type="InterPro" id="IPR004993">
    <property type="entry name" value="GH3"/>
</dbReference>
<dbReference type="InterPro" id="IPR055378">
    <property type="entry name" value="GH3_C"/>
</dbReference>
<feature type="domain" description="GH3 C-terminal" evidence="3">
    <location>
        <begin position="461"/>
        <end position="566"/>
    </location>
</feature>
<keyword evidence="5" id="KW-1185">Reference proteome</keyword>
<feature type="region of interest" description="Disordered" evidence="1">
    <location>
        <begin position="1"/>
        <end position="28"/>
    </location>
</feature>
<evidence type="ECO:0000256" key="1">
    <source>
        <dbReference type="SAM" id="MobiDB-lite"/>
    </source>
</evidence>
<dbReference type="InterPro" id="IPR055377">
    <property type="entry name" value="GH3_M"/>
</dbReference>
<accession>A0A9X7PF43</accession>
<dbReference type="AlphaFoldDB" id="A0A9X7PF43"/>
<dbReference type="GO" id="GO:0016881">
    <property type="term" value="F:acid-amino acid ligase activity"/>
    <property type="evidence" value="ECO:0007669"/>
    <property type="project" value="TreeGrafter"/>
</dbReference>
<dbReference type="Pfam" id="PF23571">
    <property type="entry name" value="GH3_M"/>
    <property type="match status" value="1"/>
</dbReference>
<name>A0A9X7PF43_9ACTN</name>
<feature type="domain" description="GH3 middle" evidence="2">
    <location>
        <begin position="366"/>
        <end position="445"/>
    </location>
</feature>
<sequence length="580" mass="65051">MPKTDPTPDSRTDSRTDSKKDSTKASTEWQKHWKARRGRFIEECRQAHERLLADLKCPTTAQDRVLADIIGVSAASLHWKEHNYDVLASDKASFRKVLPIMRYDDFAEVIERETRTKGGTLTCSPVLRWLKTSGTTGTPKRVPYTLHWLLTYRIPAMMAMWGTYLEHHPELLAHPYATLDTQTVREDVSDFVHGVEHQAVSNRHPQINTRDWNPPWYEAPWFGPATPTSHEGRMYHRIRHLLGRNLHYISSINPSTLISLRDLIEAHGKSLVRDLREGTVDGEPWGEPDPAAADHLAAVLEKPGFSLKDVWPSLTLYSCWLSASAGLYQSKLDAVFPGVAKLPFMSCGTEGVTTIPVDDTPHSQPLAISQAFFEFVPAEVPLGELVERGEPVETLLFDEVEAGRDYHLIMSQGNGLYRLWTGDIYHVDRIEGGTGGVPWIHFVRRDGVFHSFTGEKITEAQVTQAIEQGVAEQGLDMGLYMCGPKWGEPPHYVALVESHGSDKGVDAELSGRIDEALKTINIEYASKRDSGRLRPIEVVTVPHDAINAYVEGRRAAGNATQYKYKPFQQDIDFVADIVGD</sequence>
<dbReference type="GO" id="GO:0005737">
    <property type="term" value="C:cytoplasm"/>
    <property type="evidence" value="ECO:0007669"/>
    <property type="project" value="TreeGrafter"/>
</dbReference>
<evidence type="ECO:0000259" key="2">
    <source>
        <dbReference type="Pfam" id="PF23571"/>
    </source>
</evidence>
<dbReference type="SUPFAM" id="SSF56801">
    <property type="entry name" value="Acetyl-CoA synthetase-like"/>
    <property type="match status" value="1"/>
</dbReference>
<dbReference type="PANTHER" id="PTHR31901">
    <property type="entry name" value="GH3 DOMAIN-CONTAINING PROTEIN"/>
    <property type="match status" value="1"/>
</dbReference>
<evidence type="ECO:0000313" key="5">
    <source>
        <dbReference type="Proteomes" id="UP000242427"/>
    </source>
</evidence>
<protein>
    <submittedName>
        <fullName evidence="4">GH3 auxin-responsive promoter</fullName>
    </submittedName>
</protein>
<comment type="caution">
    <text evidence="4">The sequence shown here is derived from an EMBL/GenBank/DDBJ whole genome shotgun (WGS) entry which is preliminary data.</text>
</comment>
<dbReference type="RefSeq" id="WP_106680876.1">
    <property type="nucleotide sequence ID" value="NZ_PXWG01000115.1"/>
</dbReference>
<proteinExistence type="predicted"/>
<evidence type="ECO:0000313" key="4">
    <source>
        <dbReference type="EMBL" id="PSJ25522.1"/>
    </source>
</evidence>
<reference evidence="4 5" key="1">
    <citation type="submission" date="2018-03" db="EMBL/GenBank/DDBJ databases">
        <title>Chitinolytic properties of Streptosporangium nondiastaticum TBG75A20.</title>
        <authorList>
            <person name="Gayathri V."/>
            <person name="Shiburaj S."/>
        </authorList>
    </citation>
    <scope>NUCLEOTIDE SEQUENCE [LARGE SCALE GENOMIC DNA]</scope>
    <source>
        <strain evidence="4 5">TBG75A20</strain>
    </source>
</reference>
<dbReference type="Pfam" id="PF03321">
    <property type="entry name" value="GH3"/>
    <property type="match status" value="1"/>
</dbReference>
<dbReference type="Proteomes" id="UP000242427">
    <property type="component" value="Unassembled WGS sequence"/>
</dbReference>
<evidence type="ECO:0000259" key="3">
    <source>
        <dbReference type="Pfam" id="PF23572"/>
    </source>
</evidence>
<organism evidence="4 5">
    <name type="scientific">Streptosporangium nondiastaticum</name>
    <dbReference type="NCBI Taxonomy" id="35764"/>
    <lineage>
        <taxon>Bacteria</taxon>
        <taxon>Bacillati</taxon>
        <taxon>Actinomycetota</taxon>
        <taxon>Actinomycetes</taxon>
        <taxon>Streptosporangiales</taxon>
        <taxon>Streptosporangiaceae</taxon>
        <taxon>Streptosporangium</taxon>
    </lineage>
</organism>
<dbReference type="OrthoDB" id="614636at2"/>
<dbReference type="Pfam" id="PF23572">
    <property type="entry name" value="GH3_C"/>
    <property type="match status" value="1"/>
</dbReference>